<feature type="signal peptide" evidence="1">
    <location>
        <begin position="1"/>
        <end position="20"/>
    </location>
</feature>
<dbReference type="RefSeq" id="WP_161817614.1">
    <property type="nucleotide sequence ID" value="NZ_JAACJS010000006.1"/>
</dbReference>
<dbReference type="PROSITE" id="PS51257">
    <property type="entry name" value="PROKAR_LIPOPROTEIN"/>
    <property type="match status" value="1"/>
</dbReference>
<proteinExistence type="predicted"/>
<dbReference type="Proteomes" id="UP000753802">
    <property type="component" value="Unassembled WGS sequence"/>
</dbReference>
<dbReference type="EMBL" id="JAACJS010000006">
    <property type="protein sequence ID" value="NCI49285.1"/>
    <property type="molecule type" value="Genomic_DNA"/>
</dbReference>
<keyword evidence="3" id="KW-1185">Reference proteome</keyword>
<protein>
    <recommendedName>
        <fullName evidence="4">Lipocalin-like domain-containing protein</fullName>
    </recommendedName>
</protein>
<sequence>MKKSLRYIPFLLIILFVAQGCTKSVIVADVPVAGSWTLNEAYQSTGNGWRAVSTGLEGGVFDFYNNGAAQYDDGYNLMTGNWSIRRVSSGYYDEYGTYYNELHDSFEIHVYDSYTRGSADLYFDDVRFTGNKIIATNYSGGIISKYIFRRY</sequence>
<evidence type="ECO:0000256" key="1">
    <source>
        <dbReference type="SAM" id="SignalP"/>
    </source>
</evidence>
<gene>
    <name evidence="2" type="ORF">GWC95_05070</name>
</gene>
<accession>A0ABW9ZQC9</accession>
<keyword evidence="1" id="KW-0732">Signal</keyword>
<feature type="chain" id="PRO_5047150279" description="Lipocalin-like domain-containing protein" evidence="1">
    <location>
        <begin position="21"/>
        <end position="151"/>
    </location>
</feature>
<comment type="caution">
    <text evidence="2">The sequence shown here is derived from an EMBL/GenBank/DDBJ whole genome shotgun (WGS) entry which is preliminary data.</text>
</comment>
<organism evidence="2 3">
    <name type="scientific">Sediminibacterium roseum</name>
    <dbReference type="NCBI Taxonomy" id="1978412"/>
    <lineage>
        <taxon>Bacteria</taxon>
        <taxon>Pseudomonadati</taxon>
        <taxon>Bacteroidota</taxon>
        <taxon>Chitinophagia</taxon>
        <taxon>Chitinophagales</taxon>
        <taxon>Chitinophagaceae</taxon>
        <taxon>Sediminibacterium</taxon>
    </lineage>
</organism>
<evidence type="ECO:0000313" key="3">
    <source>
        <dbReference type="Proteomes" id="UP000753802"/>
    </source>
</evidence>
<evidence type="ECO:0000313" key="2">
    <source>
        <dbReference type="EMBL" id="NCI49285.1"/>
    </source>
</evidence>
<reference evidence="2 3" key="1">
    <citation type="submission" date="2020-01" db="EMBL/GenBank/DDBJ databases">
        <title>Genome analysis.</title>
        <authorList>
            <person name="Wu S."/>
            <person name="Wang G."/>
        </authorList>
    </citation>
    <scope>NUCLEOTIDE SEQUENCE [LARGE SCALE GENOMIC DNA]</scope>
    <source>
        <strain evidence="2 3">SYL130</strain>
    </source>
</reference>
<evidence type="ECO:0008006" key="4">
    <source>
        <dbReference type="Google" id="ProtNLM"/>
    </source>
</evidence>
<name>A0ABW9ZQC9_9BACT</name>